<comment type="caution">
    <text evidence="7">The sequence shown here is derived from an EMBL/GenBank/DDBJ whole genome shotgun (WGS) entry which is preliminary data.</text>
</comment>
<dbReference type="PANTHER" id="PTHR30482:SF17">
    <property type="entry name" value="ABC TRANSPORTER ATP-BINDING PROTEIN"/>
    <property type="match status" value="1"/>
</dbReference>
<keyword evidence="4 6" id="KW-1133">Transmembrane helix</keyword>
<feature type="transmembrane region" description="Helical" evidence="6">
    <location>
        <begin position="263"/>
        <end position="288"/>
    </location>
</feature>
<evidence type="ECO:0000256" key="2">
    <source>
        <dbReference type="ARBA" id="ARBA00022475"/>
    </source>
</evidence>
<dbReference type="InterPro" id="IPR043428">
    <property type="entry name" value="LivM-like"/>
</dbReference>
<reference evidence="7 8" key="1">
    <citation type="submission" date="2020-08" db="EMBL/GenBank/DDBJ databases">
        <title>Genomic Encyclopedia of Type Strains, Phase III (KMG-III): the genomes of soil and plant-associated and newly described type strains.</title>
        <authorList>
            <person name="Whitman W."/>
        </authorList>
    </citation>
    <scope>NUCLEOTIDE SEQUENCE [LARGE SCALE GENOMIC DNA]</scope>
    <source>
        <strain evidence="7 8">CECT 8572</strain>
    </source>
</reference>
<proteinExistence type="predicted"/>
<evidence type="ECO:0000256" key="3">
    <source>
        <dbReference type="ARBA" id="ARBA00022692"/>
    </source>
</evidence>
<organism evidence="7 8">
    <name type="scientific">Limimaricola variabilis</name>
    <dbReference type="NCBI Taxonomy" id="1492771"/>
    <lineage>
        <taxon>Bacteria</taxon>
        <taxon>Pseudomonadati</taxon>
        <taxon>Pseudomonadota</taxon>
        <taxon>Alphaproteobacteria</taxon>
        <taxon>Rhodobacterales</taxon>
        <taxon>Paracoccaceae</taxon>
        <taxon>Limimaricola</taxon>
    </lineage>
</organism>
<protein>
    <submittedName>
        <fullName evidence="7">ABC-type branched-subunit amino acid transport system permease subunit</fullName>
    </submittedName>
</protein>
<dbReference type="RefSeq" id="WP_246390863.1">
    <property type="nucleotide sequence ID" value="NZ_JACIBX010000001.1"/>
</dbReference>
<feature type="transmembrane region" description="Helical" evidence="6">
    <location>
        <begin position="229"/>
        <end position="251"/>
    </location>
</feature>
<dbReference type="InterPro" id="IPR001851">
    <property type="entry name" value="ABC_transp_permease"/>
</dbReference>
<dbReference type="Pfam" id="PF02653">
    <property type="entry name" value="BPD_transp_2"/>
    <property type="match status" value="1"/>
</dbReference>
<dbReference type="CDD" id="cd06581">
    <property type="entry name" value="TM_PBP1_LivM_like"/>
    <property type="match status" value="1"/>
</dbReference>
<evidence type="ECO:0000313" key="7">
    <source>
        <dbReference type="EMBL" id="MBB3710504.1"/>
    </source>
</evidence>
<feature type="transmembrane region" description="Helical" evidence="6">
    <location>
        <begin position="300"/>
        <end position="323"/>
    </location>
</feature>
<evidence type="ECO:0000256" key="5">
    <source>
        <dbReference type="ARBA" id="ARBA00023136"/>
    </source>
</evidence>
<dbReference type="EMBL" id="JACIBX010000001">
    <property type="protein sequence ID" value="MBB3710504.1"/>
    <property type="molecule type" value="Genomic_DNA"/>
</dbReference>
<comment type="subcellular location">
    <subcellularLocation>
        <location evidence="1">Cell membrane</location>
        <topology evidence="1">Multi-pass membrane protein</topology>
    </subcellularLocation>
</comment>
<keyword evidence="5 6" id="KW-0472">Membrane</keyword>
<keyword evidence="3 6" id="KW-0812">Transmembrane</keyword>
<name>A0ABR6HJC1_9RHOB</name>
<feature type="transmembrane region" description="Helical" evidence="6">
    <location>
        <begin position="99"/>
        <end position="121"/>
    </location>
</feature>
<evidence type="ECO:0000256" key="1">
    <source>
        <dbReference type="ARBA" id="ARBA00004651"/>
    </source>
</evidence>
<dbReference type="PANTHER" id="PTHR30482">
    <property type="entry name" value="HIGH-AFFINITY BRANCHED-CHAIN AMINO ACID TRANSPORT SYSTEM PERMEASE"/>
    <property type="match status" value="1"/>
</dbReference>
<feature type="transmembrane region" description="Helical" evidence="6">
    <location>
        <begin position="47"/>
        <end position="66"/>
    </location>
</feature>
<dbReference type="Proteomes" id="UP000576152">
    <property type="component" value="Unassembled WGS sequence"/>
</dbReference>
<sequence>MSIHSDAGAMSRSPAEKETRMTAGTWLAIAGLVLLAAVPIFAPSLQLLVNLALAKGLAVLGVTVLLRAGQVSFGHALYFAVAAYAGAFLLAAWPGADLLVVLLAGALGAAVSGLLVGLFVVRYRGIFFGMLNLAFSMIFWSILEKFYHVTGGADGIRLPRPSVLGMEMGRHDFELVLFWLTLALVGGLGWFTLRWLASPVGQLFRTVKTNETRLEYLGVSPRRALLSGYLLSAVLCGVGGAIMGVAQGVVTPEYAWWIRSGEMVFIAVLGGAGSVPGAFIGALIYEFVRVFASAFAGDVWQMLLGGFLLVIILFAPGGVVGLFERVTRRGAAKGEEAA</sequence>
<keyword evidence="8" id="KW-1185">Reference proteome</keyword>
<evidence type="ECO:0000256" key="6">
    <source>
        <dbReference type="SAM" id="Phobius"/>
    </source>
</evidence>
<gene>
    <name evidence="7" type="ORF">FHS00_000057</name>
</gene>
<feature type="transmembrane region" description="Helical" evidence="6">
    <location>
        <begin position="176"/>
        <end position="197"/>
    </location>
</feature>
<evidence type="ECO:0000313" key="8">
    <source>
        <dbReference type="Proteomes" id="UP000576152"/>
    </source>
</evidence>
<keyword evidence="2" id="KW-1003">Cell membrane</keyword>
<feature type="transmembrane region" description="Helical" evidence="6">
    <location>
        <begin position="21"/>
        <end position="41"/>
    </location>
</feature>
<accession>A0ABR6HJC1</accession>
<evidence type="ECO:0000256" key="4">
    <source>
        <dbReference type="ARBA" id="ARBA00022989"/>
    </source>
</evidence>
<feature type="transmembrane region" description="Helical" evidence="6">
    <location>
        <begin position="73"/>
        <end position="93"/>
    </location>
</feature>